<evidence type="ECO:0000313" key="10">
    <source>
        <dbReference type="Proteomes" id="UP000279259"/>
    </source>
</evidence>
<evidence type="ECO:0000256" key="7">
    <source>
        <dbReference type="SAM" id="Phobius"/>
    </source>
</evidence>
<dbReference type="SUPFAM" id="SSF103473">
    <property type="entry name" value="MFS general substrate transporter"/>
    <property type="match status" value="1"/>
</dbReference>
<reference evidence="9 10" key="1">
    <citation type="submission" date="2018-11" db="EMBL/GenBank/DDBJ databases">
        <title>Genome sequence of Saitozyma podzolica DSM 27192.</title>
        <authorList>
            <person name="Aliyu H."/>
            <person name="Gorte O."/>
            <person name="Ochsenreither K."/>
        </authorList>
    </citation>
    <scope>NUCLEOTIDE SEQUENCE [LARGE SCALE GENOMIC DNA]</scope>
    <source>
        <strain evidence="9 10">DSM 27192</strain>
    </source>
</reference>
<feature type="transmembrane region" description="Helical" evidence="7">
    <location>
        <begin position="174"/>
        <end position="193"/>
    </location>
</feature>
<dbReference type="PROSITE" id="PS50850">
    <property type="entry name" value="MFS"/>
    <property type="match status" value="1"/>
</dbReference>
<dbReference type="OrthoDB" id="440755at2759"/>
<dbReference type="GO" id="GO:0016020">
    <property type="term" value="C:membrane"/>
    <property type="evidence" value="ECO:0007669"/>
    <property type="project" value="UniProtKB-SubCell"/>
</dbReference>
<accession>A0A427YIH5</accession>
<dbReference type="InterPro" id="IPR011701">
    <property type="entry name" value="MFS"/>
</dbReference>
<evidence type="ECO:0000256" key="1">
    <source>
        <dbReference type="ARBA" id="ARBA00004141"/>
    </source>
</evidence>
<feature type="transmembrane region" description="Helical" evidence="7">
    <location>
        <begin position="114"/>
        <end position="136"/>
    </location>
</feature>
<feature type="transmembrane region" description="Helical" evidence="7">
    <location>
        <begin position="454"/>
        <end position="473"/>
    </location>
</feature>
<dbReference type="PANTHER" id="PTHR42718">
    <property type="entry name" value="MAJOR FACILITATOR SUPERFAMILY MULTIDRUG TRANSPORTER MFSC"/>
    <property type="match status" value="1"/>
</dbReference>
<dbReference type="STRING" id="1890683.A0A427YIH5"/>
<feature type="transmembrane region" description="Helical" evidence="7">
    <location>
        <begin position="394"/>
        <end position="414"/>
    </location>
</feature>
<feature type="transmembrane region" description="Helical" evidence="7">
    <location>
        <begin position="142"/>
        <end position="162"/>
    </location>
</feature>
<dbReference type="Pfam" id="PF07690">
    <property type="entry name" value="MFS_1"/>
    <property type="match status" value="1"/>
</dbReference>
<dbReference type="Proteomes" id="UP000279259">
    <property type="component" value="Unassembled WGS sequence"/>
</dbReference>
<sequence length="592" mass="63110">MSTTPASESLEKVSEIQSSLPQLEAGNEGGETEGLSSVRLWVLRPFMGSGLGHGRSLVHTFNICGTGFLLPVIEADLNSSSGQVEWVNSAFNITWGCFALVAGRMGDIYGLRSAYLLGITFCTVWIAISGFMPNIIGLGFARALAGAGFAVASPAAAGIVGASFPQGRPKNMTFAAIAGAGAIGAGLGWLTGGVLADATRYKWRLFPWIVAAGSLYPLIVGFFTIPKNRPHPVDRKIDWLGAAAITASQITFNLGLTLSVSNPDGWKAPYIPPLLVVGVLLLAVFAWRQMYLDRRDGRGTTPPPLTPRRLFAKGHSVLLAIYASAIFVWAAGDNLAVIGAYYYDQVLLLDGWESGTRIAPGFLGGFLASVSITRRCKPTVYLDFVGVTLARLPAKAVLLICDLLFLPSGIFIATKAVEGSYWRADLWAWLLIGFATDGTNTVANVIISNVTDPYILLLFTVRATFGLAIFTIVRDAVASSERSHLSAGTDAPLDWTDEQLARFKGIQAASWTASTSLFLAAAIAFVGFRGWAVVGQSEAELEATRARETETETETEVVPDDSVRSENPGKGGVFHGSETSERVKGAVVCLEE</sequence>
<protein>
    <recommendedName>
        <fullName evidence="8">Major facilitator superfamily (MFS) profile domain-containing protein</fullName>
    </recommendedName>
</protein>
<dbReference type="AlphaFoldDB" id="A0A427YIH5"/>
<feature type="transmembrane region" description="Helical" evidence="7">
    <location>
        <begin position="355"/>
        <end position="373"/>
    </location>
</feature>
<dbReference type="InterPro" id="IPR020846">
    <property type="entry name" value="MFS_dom"/>
</dbReference>
<keyword evidence="4 7" id="KW-1133">Transmembrane helix</keyword>
<name>A0A427YIH5_9TREE</name>
<keyword evidence="10" id="KW-1185">Reference proteome</keyword>
<feature type="region of interest" description="Disordered" evidence="6">
    <location>
        <begin position="544"/>
        <end position="579"/>
    </location>
</feature>
<keyword evidence="5 7" id="KW-0472">Membrane</keyword>
<evidence type="ECO:0000256" key="6">
    <source>
        <dbReference type="SAM" id="MobiDB-lite"/>
    </source>
</evidence>
<dbReference type="GO" id="GO:0022857">
    <property type="term" value="F:transmembrane transporter activity"/>
    <property type="evidence" value="ECO:0007669"/>
    <property type="project" value="InterPro"/>
</dbReference>
<feature type="transmembrane region" description="Helical" evidence="7">
    <location>
        <begin position="508"/>
        <end position="528"/>
    </location>
</feature>
<dbReference type="EMBL" id="RSCD01000009">
    <property type="protein sequence ID" value="RSH90888.1"/>
    <property type="molecule type" value="Genomic_DNA"/>
</dbReference>
<comment type="caution">
    <text evidence="9">The sequence shown here is derived from an EMBL/GenBank/DDBJ whole genome shotgun (WGS) entry which is preliminary data.</text>
</comment>
<gene>
    <name evidence="9" type="ORF">EHS25_010064</name>
</gene>
<dbReference type="PANTHER" id="PTHR42718:SF9">
    <property type="entry name" value="MAJOR FACILITATOR SUPERFAMILY MULTIDRUG TRANSPORTER MFSC"/>
    <property type="match status" value="1"/>
</dbReference>
<evidence type="ECO:0000256" key="4">
    <source>
        <dbReference type="ARBA" id="ARBA00022989"/>
    </source>
</evidence>
<feature type="transmembrane region" description="Helical" evidence="7">
    <location>
        <begin position="426"/>
        <end position="447"/>
    </location>
</feature>
<evidence type="ECO:0000256" key="3">
    <source>
        <dbReference type="ARBA" id="ARBA00022692"/>
    </source>
</evidence>
<feature type="domain" description="Major facilitator superfamily (MFS) profile" evidence="8">
    <location>
        <begin position="40"/>
        <end position="539"/>
    </location>
</feature>
<evidence type="ECO:0000259" key="8">
    <source>
        <dbReference type="PROSITE" id="PS50850"/>
    </source>
</evidence>
<organism evidence="9 10">
    <name type="scientific">Saitozyma podzolica</name>
    <dbReference type="NCBI Taxonomy" id="1890683"/>
    <lineage>
        <taxon>Eukaryota</taxon>
        <taxon>Fungi</taxon>
        <taxon>Dikarya</taxon>
        <taxon>Basidiomycota</taxon>
        <taxon>Agaricomycotina</taxon>
        <taxon>Tremellomycetes</taxon>
        <taxon>Tremellales</taxon>
        <taxon>Trimorphomycetaceae</taxon>
        <taxon>Saitozyma</taxon>
    </lineage>
</organism>
<evidence type="ECO:0000256" key="5">
    <source>
        <dbReference type="ARBA" id="ARBA00023136"/>
    </source>
</evidence>
<feature type="transmembrane region" description="Helical" evidence="7">
    <location>
        <begin position="237"/>
        <end position="258"/>
    </location>
</feature>
<keyword evidence="3 7" id="KW-0812">Transmembrane</keyword>
<evidence type="ECO:0000313" key="9">
    <source>
        <dbReference type="EMBL" id="RSH90888.1"/>
    </source>
</evidence>
<dbReference type="InterPro" id="IPR036259">
    <property type="entry name" value="MFS_trans_sf"/>
</dbReference>
<evidence type="ECO:0000256" key="2">
    <source>
        <dbReference type="ARBA" id="ARBA00022448"/>
    </source>
</evidence>
<feature type="transmembrane region" description="Helical" evidence="7">
    <location>
        <begin position="317"/>
        <end position="343"/>
    </location>
</feature>
<feature type="transmembrane region" description="Helical" evidence="7">
    <location>
        <begin position="205"/>
        <end position="225"/>
    </location>
</feature>
<feature type="transmembrane region" description="Helical" evidence="7">
    <location>
        <begin position="270"/>
        <end position="288"/>
    </location>
</feature>
<dbReference type="Gene3D" id="1.20.1250.20">
    <property type="entry name" value="MFS general substrate transporter like domains"/>
    <property type="match status" value="1"/>
</dbReference>
<comment type="subcellular location">
    <subcellularLocation>
        <location evidence="1">Membrane</location>
        <topology evidence="1">Multi-pass membrane protein</topology>
    </subcellularLocation>
</comment>
<keyword evidence="2" id="KW-0813">Transport</keyword>
<proteinExistence type="predicted"/>